<reference evidence="1 2" key="1">
    <citation type="submission" date="2017-08" db="EMBL/GenBank/DDBJ databases">
        <title>Acidophilic green algal genome provides insights into adaptation to an acidic environment.</title>
        <authorList>
            <person name="Hirooka S."/>
            <person name="Hirose Y."/>
            <person name="Kanesaki Y."/>
            <person name="Higuchi S."/>
            <person name="Fujiwara T."/>
            <person name="Onuma R."/>
            <person name="Era A."/>
            <person name="Ohbayashi R."/>
            <person name="Uzuka A."/>
            <person name="Nozaki H."/>
            <person name="Yoshikawa H."/>
            <person name="Miyagishima S.Y."/>
        </authorList>
    </citation>
    <scope>NUCLEOTIDE SEQUENCE [LARGE SCALE GENOMIC DNA]</scope>
    <source>
        <strain evidence="1 2">NIES-2499</strain>
    </source>
</reference>
<keyword evidence="2" id="KW-1185">Reference proteome</keyword>
<evidence type="ECO:0000313" key="1">
    <source>
        <dbReference type="EMBL" id="GAX85966.1"/>
    </source>
</evidence>
<gene>
    <name evidence="1" type="ORF">CEUSTIGMA_g13382.t1</name>
</gene>
<proteinExistence type="predicted"/>
<dbReference type="AlphaFoldDB" id="A0A250XSF6"/>
<organism evidence="1 2">
    <name type="scientific">Chlamydomonas eustigma</name>
    <dbReference type="NCBI Taxonomy" id="1157962"/>
    <lineage>
        <taxon>Eukaryota</taxon>
        <taxon>Viridiplantae</taxon>
        <taxon>Chlorophyta</taxon>
        <taxon>core chlorophytes</taxon>
        <taxon>Chlorophyceae</taxon>
        <taxon>CS clade</taxon>
        <taxon>Chlamydomonadales</taxon>
        <taxon>Chlamydomonadaceae</taxon>
        <taxon>Chlamydomonas</taxon>
    </lineage>
</organism>
<dbReference type="OrthoDB" id="533590at2759"/>
<dbReference type="Proteomes" id="UP000232323">
    <property type="component" value="Unassembled WGS sequence"/>
</dbReference>
<comment type="caution">
    <text evidence="1">The sequence shown here is derived from an EMBL/GenBank/DDBJ whole genome shotgun (WGS) entry which is preliminary data.</text>
</comment>
<evidence type="ECO:0000313" key="2">
    <source>
        <dbReference type="Proteomes" id="UP000232323"/>
    </source>
</evidence>
<dbReference type="EMBL" id="BEGY01000209">
    <property type="protein sequence ID" value="GAX85966.1"/>
    <property type="molecule type" value="Genomic_DNA"/>
</dbReference>
<protein>
    <submittedName>
        <fullName evidence="1">Uncharacterized protein</fullName>
    </submittedName>
</protein>
<dbReference type="InterPro" id="IPR006660">
    <property type="entry name" value="Arsenate_reductase-like"/>
</dbReference>
<accession>A0A250XSF6</accession>
<name>A0A250XSF6_9CHLO</name>
<dbReference type="Gene3D" id="1.25.70.10">
    <property type="entry name" value="Transcription termination factor 3, mitochondrial"/>
    <property type="match status" value="1"/>
</dbReference>
<dbReference type="InterPro" id="IPR038538">
    <property type="entry name" value="MTERF_sf"/>
</dbReference>
<dbReference type="PROSITE" id="PS51353">
    <property type="entry name" value="ARSC"/>
    <property type="match status" value="1"/>
</dbReference>
<sequence>MIGVVCRSVKFYSRNKSTVFVKELGQSVHFKSAFNVKAIRTCDETLRSRGLQLESSQLGLVLEQAPNLALPEHQELIAANISILLTYMSAAELKSLLLSKPEVLAVDSMEGWFQFLDQHGFTSSQIIELMSQDPTALVRATLVTAGDALLTMKETGLDEESIKDVVVSFPLVLHTASKEEIVSFIELHSILKSFVKSLSPMQLIMAARRLGIQFP</sequence>